<accession>A0A818H1Z0</accession>
<dbReference type="EMBL" id="CAJNYU010002049">
    <property type="protein sequence ID" value="CAF3498920.1"/>
    <property type="molecule type" value="Genomic_DNA"/>
</dbReference>
<evidence type="ECO:0000313" key="1">
    <source>
        <dbReference type="EMBL" id="CAF3498920.1"/>
    </source>
</evidence>
<protein>
    <submittedName>
        <fullName evidence="1">Uncharacterized protein</fullName>
    </submittedName>
</protein>
<gene>
    <name evidence="1" type="ORF">FME351_LOCUS16653</name>
    <name evidence="2" type="ORF">TSG867_LOCUS24351</name>
</gene>
<dbReference type="EMBL" id="CAJOBQ010002217">
    <property type="protein sequence ID" value="CAF4546523.1"/>
    <property type="molecule type" value="Genomic_DNA"/>
</dbReference>
<organism evidence="1 3">
    <name type="scientific">Rotaria socialis</name>
    <dbReference type="NCBI Taxonomy" id="392032"/>
    <lineage>
        <taxon>Eukaryota</taxon>
        <taxon>Metazoa</taxon>
        <taxon>Spiralia</taxon>
        <taxon>Gnathifera</taxon>
        <taxon>Rotifera</taxon>
        <taxon>Eurotatoria</taxon>
        <taxon>Bdelloidea</taxon>
        <taxon>Philodinida</taxon>
        <taxon>Philodinidae</taxon>
        <taxon>Rotaria</taxon>
    </lineage>
</organism>
<evidence type="ECO:0000313" key="2">
    <source>
        <dbReference type="EMBL" id="CAF4546523.1"/>
    </source>
</evidence>
<dbReference type="AlphaFoldDB" id="A0A818H1Z0"/>
<proteinExistence type="predicted"/>
<reference evidence="1" key="1">
    <citation type="submission" date="2021-02" db="EMBL/GenBank/DDBJ databases">
        <authorList>
            <person name="Nowell W R."/>
        </authorList>
    </citation>
    <scope>NUCLEOTIDE SEQUENCE</scope>
</reference>
<evidence type="ECO:0000313" key="3">
    <source>
        <dbReference type="Proteomes" id="UP000663869"/>
    </source>
</evidence>
<dbReference type="Proteomes" id="UP000663862">
    <property type="component" value="Unassembled WGS sequence"/>
</dbReference>
<dbReference type="Proteomes" id="UP000663869">
    <property type="component" value="Unassembled WGS sequence"/>
</dbReference>
<name>A0A818H1Z0_9BILA</name>
<comment type="caution">
    <text evidence="1">The sequence shown here is derived from an EMBL/GenBank/DDBJ whole genome shotgun (WGS) entry which is preliminary data.</text>
</comment>
<sequence>MNHTPASNFERQHLMNKLPRDVVAELVICLASNIQYQKDILAVISQSQQLDFLNYDQFFINQAKPIIEAMFGSSPDLTNDVTTVINGSKMIITKQTCEEAVHIFIDVLMSQHFILMNNRVNANSNETPTELKHQTEILKLPYDEIDPFLNRLVRRGILKKGKFVKSSKQSGTYESYLKYLPSDPLEEKELSFEPQRHHIQFDEYQEIYKVSAVSPDRTILTMDGKFVMKKQNVNFMVLNNHQDTYATQSTSDLAHDQVTPIVNICVGNGEY</sequence>